<organism evidence="2 3">
    <name type="scientific">Rhodococcus spelaei</name>
    <dbReference type="NCBI Taxonomy" id="2546320"/>
    <lineage>
        <taxon>Bacteria</taxon>
        <taxon>Bacillati</taxon>
        <taxon>Actinomycetota</taxon>
        <taxon>Actinomycetes</taxon>
        <taxon>Mycobacteriales</taxon>
        <taxon>Nocardiaceae</taxon>
        <taxon>Rhodococcus</taxon>
    </lineage>
</organism>
<gene>
    <name evidence="2" type="ORF">FK531_18840</name>
</gene>
<evidence type="ECO:0000256" key="1">
    <source>
        <dbReference type="SAM" id="MobiDB-lite"/>
    </source>
</evidence>
<dbReference type="InterPro" id="IPR036249">
    <property type="entry name" value="Thioredoxin-like_sf"/>
</dbReference>
<dbReference type="SUPFAM" id="SSF52833">
    <property type="entry name" value="Thioredoxin-like"/>
    <property type="match status" value="1"/>
</dbReference>
<name>A0A541B0U2_9NOCA</name>
<dbReference type="Proteomes" id="UP000316256">
    <property type="component" value="Unassembled WGS sequence"/>
</dbReference>
<feature type="region of interest" description="Disordered" evidence="1">
    <location>
        <begin position="1"/>
        <end position="55"/>
    </location>
</feature>
<sequence length="348" mass="36759">MRWPTGCRTPRSPRPGPAASTSSCRCSRRARRSTGELTGQNGPVTDPTRTDVRDQPEAALVPWTCSARSAVDEPLPGTAAQVTGWLCLEHPGAWGRDVFSGEAFGPEVSTALERRMDEAGLRLLLIRRPGRAVEAPRRRTVLLARSDPSGTWCEQLEVSEPGDLLDLDLALPAAPSGIGRRVTDPVVLVCAHGKRDQCCAVLGRPVAADLSARFGDAVWECSHTGGHRFAPSMIVLPTGYTYGRLTAGQSVEAVLAAGRGEVYPQGLRGRSCWTPAGQVAEVAVRQRVPAGADDLTVDESGAVPVVRHRDGRSWTVDVSSIGLEPRPASCGAVSKPVAALVAGAVTAL</sequence>
<dbReference type="Pfam" id="PF06999">
    <property type="entry name" value="Suc_Fer-like"/>
    <property type="match status" value="1"/>
</dbReference>
<keyword evidence="3" id="KW-1185">Reference proteome</keyword>
<dbReference type="InterPro" id="IPR009737">
    <property type="entry name" value="Aim32/Apd1-like"/>
</dbReference>
<evidence type="ECO:0000313" key="2">
    <source>
        <dbReference type="EMBL" id="TQF65943.1"/>
    </source>
</evidence>
<dbReference type="CDD" id="cd03062">
    <property type="entry name" value="TRX_Fd_Sucrase"/>
    <property type="match status" value="1"/>
</dbReference>
<comment type="caution">
    <text evidence="2">The sequence shown here is derived from an EMBL/GenBank/DDBJ whole genome shotgun (WGS) entry which is preliminary data.</text>
</comment>
<dbReference type="PANTHER" id="PTHR31902">
    <property type="entry name" value="ACTIN PATCHES DISTAL PROTEIN 1"/>
    <property type="match status" value="1"/>
</dbReference>
<dbReference type="AlphaFoldDB" id="A0A541B0U2"/>
<accession>A0A541B0U2</accession>
<proteinExistence type="predicted"/>
<protein>
    <submittedName>
        <fullName evidence="2">Sucrase ferredoxin</fullName>
    </submittedName>
</protein>
<evidence type="ECO:0000313" key="3">
    <source>
        <dbReference type="Proteomes" id="UP000316256"/>
    </source>
</evidence>
<dbReference type="OrthoDB" id="3399139at2"/>
<dbReference type="PANTHER" id="PTHR31902:SF22">
    <property type="entry name" value="SLL1203 PROTEIN"/>
    <property type="match status" value="1"/>
</dbReference>
<reference evidence="2 3" key="1">
    <citation type="submission" date="2019-06" db="EMBL/GenBank/DDBJ databases">
        <title>Rhodococcus spaelei sp. nov., isolated from a cave.</title>
        <authorList>
            <person name="Lee S.D."/>
        </authorList>
    </citation>
    <scope>NUCLEOTIDE SEQUENCE [LARGE SCALE GENOMIC DNA]</scope>
    <source>
        <strain evidence="2 3">C9-5</strain>
    </source>
</reference>
<dbReference type="EMBL" id="VIGH01000009">
    <property type="protein sequence ID" value="TQF65943.1"/>
    <property type="molecule type" value="Genomic_DNA"/>
</dbReference>